<proteinExistence type="predicted"/>
<accession>A0ABZ2QBN4</accession>
<evidence type="ECO:0000313" key="1">
    <source>
        <dbReference type="EMBL" id="WXK48996.1"/>
    </source>
</evidence>
<evidence type="ECO:0000313" key="2">
    <source>
        <dbReference type="Proteomes" id="UP001447857"/>
    </source>
</evidence>
<dbReference type="Proteomes" id="UP001447857">
    <property type="component" value="Chromosome"/>
</dbReference>
<sequence>MIKLKIITRLFIYITSVLILSAYTVDLTENKMVSIQKKHSVSDISGIYELQTSWLQSTVNFKSDGTFEMSYTMGEKHTTFGTWTIKKDILILKNDDNFPANKKWLIRNEKLYPILKSSKEYDMNFFYVAKRQSIEKVNCSFLKNCKLRYSETDDDSTYIIIKDNVFTEYPNGDKNYIKSNLEWINECEYNAIVIELTATELNYKIGDKMNVKIDRIDNKIIYYTATFEGETIKGKFKIIN</sequence>
<reference evidence="1 2" key="1">
    <citation type="submission" date="2024-02" db="EMBL/GenBank/DDBJ databases">
        <title>complete genome of Flavobacterium ginsenosidimutans Str. YTB16.</title>
        <authorList>
            <person name="Wang Q."/>
        </authorList>
    </citation>
    <scope>NUCLEOTIDE SEQUENCE [LARGE SCALE GENOMIC DNA]</scope>
    <source>
        <strain evidence="1 2">YTB16</strain>
    </source>
</reference>
<dbReference type="RefSeq" id="WP_338839680.1">
    <property type="nucleotide sequence ID" value="NZ_CP147988.1"/>
</dbReference>
<evidence type="ECO:0008006" key="3">
    <source>
        <dbReference type="Google" id="ProtNLM"/>
    </source>
</evidence>
<name>A0ABZ2QBN4_9FLAO</name>
<keyword evidence="2" id="KW-1185">Reference proteome</keyword>
<dbReference type="EMBL" id="CP147988">
    <property type="protein sequence ID" value="WXK48996.1"/>
    <property type="molecule type" value="Genomic_DNA"/>
</dbReference>
<organism evidence="1 2">
    <name type="scientific">Flavobacterium ginsenosidimutans</name>
    <dbReference type="NCBI Taxonomy" id="687844"/>
    <lineage>
        <taxon>Bacteria</taxon>
        <taxon>Pseudomonadati</taxon>
        <taxon>Bacteroidota</taxon>
        <taxon>Flavobacteriia</taxon>
        <taxon>Flavobacteriales</taxon>
        <taxon>Flavobacteriaceae</taxon>
        <taxon>Flavobacterium</taxon>
    </lineage>
</organism>
<protein>
    <recommendedName>
        <fullName evidence="3">Lipocalin-like domain-containing protein</fullName>
    </recommendedName>
</protein>
<gene>
    <name evidence="1" type="ORF">V6624_18410</name>
</gene>